<accession>A0A401GEC5</accession>
<evidence type="ECO:0000256" key="10">
    <source>
        <dbReference type="ARBA" id="ARBA00023239"/>
    </source>
</evidence>
<dbReference type="GO" id="GO:0046872">
    <property type="term" value="F:metal ion binding"/>
    <property type="evidence" value="ECO:0007669"/>
    <property type="project" value="UniProtKB-KW"/>
</dbReference>
<dbReference type="Pfam" id="PF13855">
    <property type="entry name" value="LRR_8"/>
    <property type="match status" value="2"/>
</dbReference>
<dbReference type="SMART" id="SM00364">
    <property type="entry name" value="LRR_BAC"/>
    <property type="match status" value="10"/>
</dbReference>
<keyword evidence="10" id="KW-0456">Lyase</keyword>
<feature type="compositionally biased region" description="Polar residues" evidence="13">
    <location>
        <begin position="292"/>
        <end position="309"/>
    </location>
</feature>
<dbReference type="PROSITE" id="PS51746">
    <property type="entry name" value="PPM_2"/>
    <property type="match status" value="1"/>
</dbReference>
<proteinExistence type="inferred from homology"/>
<dbReference type="SMART" id="SM00314">
    <property type="entry name" value="RA"/>
    <property type="match status" value="1"/>
</dbReference>
<dbReference type="InterPro" id="IPR001611">
    <property type="entry name" value="Leu-rich_rpt"/>
</dbReference>
<feature type="compositionally biased region" description="Low complexity" evidence="13">
    <location>
        <begin position="20"/>
        <end position="55"/>
    </location>
</feature>
<comment type="catalytic activity">
    <reaction evidence="1">
        <text>ATP = 3',5'-cyclic AMP + diphosphate</text>
        <dbReference type="Rhea" id="RHEA:15389"/>
        <dbReference type="ChEBI" id="CHEBI:30616"/>
        <dbReference type="ChEBI" id="CHEBI:33019"/>
        <dbReference type="ChEBI" id="CHEBI:58165"/>
        <dbReference type="EC" id="4.6.1.1"/>
    </reaction>
</comment>
<dbReference type="SUPFAM" id="SSF55073">
    <property type="entry name" value="Nucleotide cyclase"/>
    <property type="match status" value="1"/>
</dbReference>
<dbReference type="Pfam" id="PF00481">
    <property type="entry name" value="PP2C"/>
    <property type="match status" value="1"/>
</dbReference>
<dbReference type="Pfam" id="PF23598">
    <property type="entry name" value="LRR_14"/>
    <property type="match status" value="1"/>
</dbReference>
<dbReference type="GO" id="GO:0005737">
    <property type="term" value="C:cytoplasm"/>
    <property type="evidence" value="ECO:0007669"/>
    <property type="project" value="TreeGrafter"/>
</dbReference>
<dbReference type="CDD" id="cd00143">
    <property type="entry name" value="PP2Cc"/>
    <property type="match status" value="1"/>
</dbReference>
<feature type="compositionally biased region" description="Low complexity" evidence="13">
    <location>
        <begin position="328"/>
        <end position="339"/>
    </location>
</feature>
<dbReference type="SMART" id="SM00332">
    <property type="entry name" value="PP2Cc"/>
    <property type="match status" value="1"/>
</dbReference>
<dbReference type="InterPro" id="IPR032675">
    <property type="entry name" value="LRR_dom_sf"/>
</dbReference>
<dbReference type="Proteomes" id="UP000287166">
    <property type="component" value="Unassembled WGS sequence"/>
</dbReference>
<keyword evidence="18" id="KW-1185">Reference proteome</keyword>
<dbReference type="EC" id="4.6.1.1" evidence="3"/>
<dbReference type="GeneID" id="38777434"/>
<evidence type="ECO:0000256" key="3">
    <source>
        <dbReference type="ARBA" id="ARBA00012201"/>
    </source>
</evidence>
<dbReference type="Pfam" id="PF00211">
    <property type="entry name" value="Guanylate_cyc"/>
    <property type="match status" value="1"/>
</dbReference>
<evidence type="ECO:0000259" key="15">
    <source>
        <dbReference type="PROSITE" id="PS50200"/>
    </source>
</evidence>
<keyword evidence="6" id="KW-0479">Metal-binding</keyword>
<feature type="compositionally biased region" description="Low complexity" evidence="13">
    <location>
        <begin position="238"/>
        <end position="253"/>
    </location>
</feature>
<evidence type="ECO:0000256" key="5">
    <source>
        <dbReference type="ARBA" id="ARBA00022614"/>
    </source>
</evidence>
<evidence type="ECO:0000313" key="17">
    <source>
        <dbReference type="EMBL" id="GBE80517.1"/>
    </source>
</evidence>
<feature type="region of interest" description="Disordered" evidence="13">
    <location>
        <begin position="1689"/>
        <end position="1712"/>
    </location>
</feature>
<evidence type="ECO:0000259" key="16">
    <source>
        <dbReference type="PROSITE" id="PS51746"/>
    </source>
</evidence>
<name>A0A401GEC5_9APHY</name>
<dbReference type="InterPro" id="IPR055414">
    <property type="entry name" value="LRR_R13L4/SHOC2-like"/>
</dbReference>
<dbReference type="Gene3D" id="3.60.40.10">
    <property type="entry name" value="PPM-type phosphatase domain"/>
    <property type="match status" value="1"/>
</dbReference>
<dbReference type="Gene3D" id="3.30.70.1230">
    <property type="entry name" value="Nucleotide cyclase"/>
    <property type="match status" value="1"/>
</dbReference>
<keyword evidence="5" id="KW-0433">Leucine-rich repeat</keyword>
<evidence type="ECO:0000256" key="9">
    <source>
        <dbReference type="ARBA" id="ARBA00022998"/>
    </source>
</evidence>
<dbReference type="InterPro" id="IPR050216">
    <property type="entry name" value="LRR_domain-containing"/>
</dbReference>
<dbReference type="SMART" id="SM00044">
    <property type="entry name" value="CYCc"/>
    <property type="match status" value="1"/>
</dbReference>
<keyword evidence="8" id="KW-0460">Magnesium</keyword>
<gene>
    <name evidence="17" type="ORF">SCP_0302320</name>
</gene>
<evidence type="ECO:0000256" key="2">
    <source>
        <dbReference type="ARBA" id="ARBA00005381"/>
    </source>
</evidence>
<feature type="compositionally biased region" description="Basic residues" evidence="13">
    <location>
        <begin position="183"/>
        <end position="192"/>
    </location>
</feature>
<evidence type="ECO:0000256" key="12">
    <source>
        <dbReference type="ARBA" id="ARBA00032637"/>
    </source>
</evidence>
<dbReference type="Pfam" id="PF23010">
    <property type="entry name" value="RA_3"/>
    <property type="match status" value="1"/>
</dbReference>
<dbReference type="SUPFAM" id="SSF81606">
    <property type="entry name" value="PP2C-like"/>
    <property type="match status" value="1"/>
</dbReference>
<evidence type="ECO:0000256" key="11">
    <source>
        <dbReference type="ARBA" id="ARBA00032597"/>
    </source>
</evidence>
<feature type="region of interest" description="Disordered" evidence="13">
    <location>
        <begin position="292"/>
        <end position="359"/>
    </location>
</feature>
<evidence type="ECO:0000256" key="4">
    <source>
        <dbReference type="ARBA" id="ARBA00021420"/>
    </source>
</evidence>
<dbReference type="PROSITE" id="PS50125">
    <property type="entry name" value="GUANYLATE_CYCLASE_2"/>
    <property type="match status" value="1"/>
</dbReference>
<feature type="domain" description="Ras-associating" evidence="15">
    <location>
        <begin position="364"/>
        <end position="455"/>
    </location>
</feature>
<dbReference type="InParanoid" id="A0A401GEC5"/>
<feature type="compositionally biased region" description="Polar residues" evidence="13">
    <location>
        <begin position="226"/>
        <end position="236"/>
    </location>
</feature>
<dbReference type="CDD" id="cd07302">
    <property type="entry name" value="CHD"/>
    <property type="match status" value="1"/>
</dbReference>
<dbReference type="OrthoDB" id="2021138at2759"/>
<dbReference type="SMART" id="SM00369">
    <property type="entry name" value="LRR_TYP"/>
    <property type="match status" value="9"/>
</dbReference>
<dbReference type="Gene3D" id="3.80.10.10">
    <property type="entry name" value="Ribonuclease Inhibitor"/>
    <property type="match status" value="3"/>
</dbReference>
<dbReference type="FunCoup" id="A0A401GEC5">
    <property type="interactions" value="89"/>
</dbReference>
<dbReference type="InterPro" id="IPR003591">
    <property type="entry name" value="Leu-rich_rpt_typical-subtyp"/>
</dbReference>
<comment type="similarity">
    <text evidence="2">Belongs to the adenylyl cyclase class-3 family.</text>
</comment>
<protein>
    <recommendedName>
        <fullName evidence="4">Adenylate cyclase</fullName>
        <ecNumber evidence="3">4.6.1.1</ecNumber>
    </recommendedName>
    <alternativeName>
        <fullName evidence="11">ATP pyrophosphate-lyase</fullName>
    </alternativeName>
    <alternativeName>
        <fullName evidence="12">Adenylyl cyclase</fullName>
    </alternativeName>
</protein>
<evidence type="ECO:0000256" key="8">
    <source>
        <dbReference type="ARBA" id="ARBA00022842"/>
    </source>
</evidence>
<keyword evidence="7" id="KW-0677">Repeat</keyword>
<dbReference type="STRING" id="139825.A0A401GEC5"/>
<feature type="compositionally biased region" description="Pro residues" evidence="13">
    <location>
        <begin position="168"/>
        <end position="180"/>
    </location>
</feature>
<evidence type="ECO:0000256" key="6">
    <source>
        <dbReference type="ARBA" id="ARBA00022723"/>
    </source>
</evidence>
<dbReference type="InterPro" id="IPR000159">
    <property type="entry name" value="RA_dom"/>
</dbReference>
<comment type="caution">
    <text evidence="17">The sequence shown here is derived from an EMBL/GenBank/DDBJ whole genome shotgun (WGS) entry which is preliminary data.</text>
</comment>
<sequence>MTAMASPWASTSSLPHARSRPLPSAPSSSSITLALSDEVGQDAPQDLLPPQDLQPHVPPTDADNFIIAPWLAPDSGVESEPPTPPPKPQRFGFSTKPSFSSFSIPRQPSTSSITLIPNRHTDTLSTHSTETVQSTDSRRSKSSLSILTSIMKKRSRSRLRSDVRLPAEPVPPLPPSPPPSYRKGGHRPKKKSSNMILPITPISEPHFELDTNLEHMDGIIDFSVLPSAQDSGSPETASGFESSHQSSSSVSSVYNSRASPSYMFSNPFLPSTHRKLAPSTLAFDSRKISPKTSASTYEVDDTSSPSWTAPESWAVEKDGEDPLVPEYSSSEDSVPCSSPHSKRKRRKTVSSRPDGVSTATSAPKKYIIRIYRANGSYHVVSIDFDVTAAELTPQLKKKLLMDADRESHRLYLKERGRERVLAPTERPAGIVRRRLEQAGYDPADGLDLLGAEDTKYLMKFVYKSNALGPADEELNFDNFDLVDLTGRSLRTVPVLLYPHAEAIVLLNLSRNPMLEIPLDFIQSCTTLRELRLQHMAMKKVPQSVRHCRTLHRLDLSCNRIVDLDDAGLDAIPELRSLKVQNNRLDKLPSYFPALKALKDLNISNNHFRHLPSVVSELTGLVDLDISFNMISELPEGIGRLQDLERFIIVGNQVSKFPIDVFNLVSLRMLDCRRNHIAELSVVSMLPKVEQIFADHNAVHALDLSFGRSLEQLDASHNDITQLNLILGPMGQPFALTSLDISHAKLSALDEVALAQLTSLRTLRVDHNSLRSIPDTLGVLTMLTHLSCSNNQLLALPSTIGRLQKLETLEAHNNSLAELPATMWSCASLQLINVTSNFIGSWSLPHVHAYHATNVSLSPDLATSSLPGSDYNERKASTSGSRPLPPLVLSLEKLYLGENRLTDDTLHPLALLKELRVLNLSFNEIQDMPSTFFRNLTDLKELYLSGNSLSAIPTEDLHRMSKLEVLFLNGNKLQTLPKELGKIPSLMALDVGSNILKYNVFNWQFDWNWNFNQNLRYLNLSGNKRLEIRPDMNKQPMQDTQGRKILADFSSLTQLRILGLMDVTATFGTSIPDENEDRRVRTSVSEVNGMGYGIADTLGRTDHLNMLDLVKPQFREREHEAVFAMFGRATHVANNPALNKQLHDELLKVFSEELERIAQQRSETIPDALRRTFLKLNKKAHDELYKRAYEELYTNFPTRKMSNVSATSTLNPIMHEMLSVRGGASGVMLYFVDQTLYVANAGDALAVISRQGVAELLSLKHDPFNRAEIARIRQAEGWVSPKGCVNDEVEVARSFGFYNMLPVVNARPHIRTWQLNDTDEFVIVGNSGLWDVVSYQTAVDIARSERADPMIAAQKLRDFAISYGAEGTTMIMVISVADLFTKGLRSRQPTMESVIDAETFMSLKRRKRDEIKNKAISRLDNEVEPPTGHVALVFTDIRNSTHLWDVNAGMATAMVLHNNLLRRQLRFCGGYEVKTEGDAFMCSFPTALNALWWALSVQVQLLHADWPLEILECEDGKEVYDSTGRLIARGLSVRMGIHCGQPVCEPDPITHRMDYFGPMVNRSARISGSAAGGQIMCSADVVREINARIFETGMETDQSHLQSPYAIDAIRRLGSVVVPVGEVKLKGLELPEMLSLVYPDQLAGRQGLRNTQSASNSSGSRVQFSVDQMRELALLCIRLETLSSGRVFRLPPERKDSSAGPQGRPISHSDPPTVLYGDPKVLLPAMDNASDMELMLLLDSLTTRIENALNMIALNRMVKIQGLSESAQPGTLQSLLSMLPSSVLPNSIPPAL</sequence>
<feature type="compositionally biased region" description="Polar residues" evidence="13">
    <location>
        <begin position="123"/>
        <end position="133"/>
    </location>
</feature>
<dbReference type="PANTHER" id="PTHR48051:SF1">
    <property type="entry name" value="RAS SUPPRESSOR PROTEIN 1"/>
    <property type="match status" value="1"/>
</dbReference>
<evidence type="ECO:0000256" key="7">
    <source>
        <dbReference type="ARBA" id="ARBA00022737"/>
    </source>
</evidence>
<dbReference type="CDD" id="cd17214">
    <property type="entry name" value="RA_CYR1_like"/>
    <property type="match status" value="1"/>
</dbReference>
<dbReference type="SUPFAM" id="SSF52047">
    <property type="entry name" value="RNI-like"/>
    <property type="match status" value="1"/>
</dbReference>
<feature type="domain" description="PPM-type phosphatase" evidence="16">
    <location>
        <begin position="1090"/>
        <end position="1375"/>
    </location>
</feature>
<dbReference type="RefSeq" id="XP_027611430.1">
    <property type="nucleotide sequence ID" value="XM_027755629.1"/>
</dbReference>
<dbReference type="SUPFAM" id="SSF52058">
    <property type="entry name" value="L domain-like"/>
    <property type="match status" value="1"/>
</dbReference>
<dbReference type="InterPro" id="IPR036457">
    <property type="entry name" value="PPM-type-like_dom_sf"/>
</dbReference>
<feature type="region of interest" description="Disordered" evidence="13">
    <location>
        <begin position="225"/>
        <end position="253"/>
    </location>
</feature>
<reference evidence="17 18" key="1">
    <citation type="journal article" date="2018" name="Sci. Rep.">
        <title>Genome sequence of the cauliflower mushroom Sparassis crispa (Hanabiratake) and its association with beneficial usage.</title>
        <authorList>
            <person name="Kiyama R."/>
            <person name="Furutani Y."/>
            <person name="Kawaguchi K."/>
            <person name="Nakanishi T."/>
        </authorList>
    </citation>
    <scope>NUCLEOTIDE SEQUENCE [LARGE SCALE GENOMIC DNA]</scope>
</reference>
<feature type="domain" description="Guanylate cyclase" evidence="14">
    <location>
        <begin position="1430"/>
        <end position="1566"/>
    </location>
</feature>
<dbReference type="InterPro" id="IPR001932">
    <property type="entry name" value="PPM-type_phosphatase-like_dom"/>
</dbReference>
<dbReference type="GO" id="GO:0004016">
    <property type="term" value="F:adenylate cyclase activity"/>
    <property type="evidence" value="ECO:0007669"/>
    <property type="project" value="UniProtKB-EC"/>
</dbReference>
<evidence type="ECO:0000259" key="14">
    <source>
        <dbReference type="PROSITE" id="PS50125"/>
    </source>
</evidence>
<feature type="compositionally biased region" description="Basic residues" evidence="13">
    <location>
        <begin position="340"/>
        <end position="349"/>
    </location>
</feature>
<organism evidence="17 18">
    <name type="scientific">Sparassis crispa</name>
    <dbReference type="NCBI Taxonomy" id="139825"/>
    <lineage>
        <taxon>Eukaryota</taxon>
        <taxon>Fungi</taxon>
        <taxon>Dikarya</taxon>
        <taxon>Basidiomycota</taxon>
        <taxon>Agaricomycotina</taxon>
        <taxon>Agaricomycetes</taxon>
        <taxon>Polyporales</taxon>
        <taxon>Sparassidaceae</taxon>
        <taxon>Sparassis</taxon>
    </lineage>
</organism>
<dbReference type="PROSITE" id="PS51450">
    <property type="entry name" value="LRR"/>
    <property type="match status" value="2"/>
</dbReference>
<dbReference type="GO" id="GO:0006171">
    <property type="term" value="P:cAMP biosynthetic process"/>
    <property type="evidence" value="ECO:0007669"/>
    <property type="project" value="UniProtKB-KW"/>
</dbReference>
<evidence type="ECO:0000256" key="13">
    <source>
        <dbReference type="SAM" id="MobiDB-lite"/>
    </source>
</evidence>
<dbReference type="InterPro" id="IPR055071">
    <property type="entry name" value="RA_PHLPP-like"/>
</dbReference>
<dbReference type="PANTHER" id="PTHR48051">
    <property type="match status" value="1"/>
</dbReference>
<dbReference type="GO" id="GO:0035556">
    <property type="term" value="P:intracellular signal transduction"/>
    <property type="evidence" value="ECO:0007669"/>
    <property type="project" value="InterPro"/>
</dbReference>
<evidence type="ECO:0000256" key="1">
    <source>
        <dbReference type="ARBA" id="ARBA00001593"/>
    </source>
</evidence>
<feature type="compositionally biased region" description="Polar residues" evidence="13">
    <location>
        <begin position="95"/>
        <end position="115"/>
    </location>
</feature>
<dbReference type="EMBL" id="BFAD01000003">
    <property type="protein sequence ID" value="GBE80517.1"/>
    <property type="molecule type" value="Genomic_DNA"/>
</dbReference>
<feature type="region of interest" description="Disordered" evidence="13">
    <location>
        <begin position="1"/>
        <end position="199"/>
    </location>
</feature>
<dbReference type="InterPro" id="IPR001054">
    <property type="entry name" value="A/G_cyclase"/>
</dbReference>
<dbReference type="InterPro" id="IPR029787">
    <property type="entry name" value="Nucleotide_cyclase"/>
</dbReference>
<keyword evidence="9" id="KW-0115">cAMP biosynthesis</keyword>
<dbReference type="PROSITE" id="PS50200">
    <property type="entry name" value="RA"/>
    <property type="match status" value="1"/>
</dbReference>
<evidence type="ECO:0000313" key="18">
    <source>
        <dbReference type="Proteomes" id="UP000287166"/>
    </source>
</evidence>